<feature type="transmembrane region" description="Helical" evidence="6">
    <location>
        <begin position="252"/>
        <end position="269"/>
    </location>
</feature>
<evidence type="ECO:0000256" key="1">
    <source>
        <dbReference type="ARBA" id="ARBA00004141"/>
    </source>
</evidence>
<organism evidence="7 8">
    <name type="scientific">Caenorhabditis nigoni</name>
    <dbReference type="NCBI Taxonomy" id="1611254"/>
    <lineage>
        <taxon>Eukaryota</taxon>
        <taxon>Metazoa</taxon>
        <taxon>Ecdysozoa</taxon>
        <taxon>Nematoda</taxon>
        <taxon>Chromadorea</taxon>
        <taxon>Rhabditida</taxon>
        <taxon>Rhabditina</taxon>
        <taxon>Rhabditomorpha</taxon>
        <taxon>Rhabditoidea</taxon>
        <taxon>Rhabditidae</taxon>
        <taxon>Peloderinae</taxon>
        <taxon>Caenorhabditis</taxon>
    </lineage>
</organism>
<feature type="transmembrane region" description="Helical" evidence="6">
    <location>
        <begin position="79"/>
        <end position="101"/>
    </location>
</feature>
<dbReference type="Pfam" id="PF07264">
    <property type="entry name" value="EI24"/>
    <property type="match status" value="1"/>
</dbReference>
<evidence type="ECO:0000256" key="5">
    <source>
        <dbReference type="ARBA" id="ARBA00023136"/>
    </source>
</evidence>
<sequence>MKVVRYILEDYFHGLKDSIIGLMFIRRILEEDARELVVEPAAPREKTVLELRREKQGIFRRPPEPPKKKDSIKKKLGQIYALNIGFVILWQVLVFLLGFLFSLFGKEEVGKTIGFFTILPVFFIMKFILMFWFADVSGACMRALNTPPPIQESMQKMFGETITSVVHQVFFSIQAILSQYLPMPLITPYIVFFHVAIYNSMYCFDYFFDSYNFSFNRRANYFETRWPYFLGFGTPLTIASTLGGSWFANGVIYALLVPLFIISSYKVNWARRYDEKIPHIAFCRISYICTQRFAELFKWWYTTAPIPPRTTVQTDRR</sequence>
<evidence type="ECO:0000256" key="4">
    <source>
        <dbReference type="ARBA" id="ARBA00022989"/>
    </source>
</evidence>
<comment type="similarity">
    <text evidence="2">Belongs to the EI24 family.</text>
</comment>
<keyword evidence="3 6" id="KW-0812">Transmembrane</keyword>
<dbReference type="STRING" id="1611254.A0A2G5UFE2"/>
<dbReference type="GO" id="GO:0016020">
    <property type="term" value="C:membrane"/>
    <property type="evidence" value="ECO:0007669"/>
    <property type="project" value="UniProtKB-SubCell"/>
</dbReference>
<gene>
    <name evidence="7" type="primary">Cni-epg-4</name>
    <name evidence="7" type="synonym">Cnig_chr_III.g10335</name>
    <name evidence="7" type="ORF">B9Z55_010335</name>
</gene>
<dbReference type="GO" id="GO:0005783">
    <property type="term" value="C:endoplasmic reticulum"/>
    <property type="evidence" value="ECO:0007669"/>
    <property type="project" value="TreeGrafter"/>
</dbReference>
<protein>
    <recommendedName>
        <fullName evidence="9">Etoposide-induced protein 2.4 homolog</fullName>
    </recommendedName>
</protein>
<dbReference type="InterPro" id="IPR059112">
    <property type="entry name" value="CysZ/EI24"/>
</dbReference>
<reference evidence="8" key="1">
    <citation type="submission" date="2017-10" db="EMBL/GenBank/DDBJ databases">
        <title>Rapid genome shrinkage in a self-fertile nematode reveals novel sperm competition proteins.</title>
        <authorList>
            <person name="Yin D."/>
            <person name="Schwarz E.M."/>
            <person name="Thomas C.G."/>
            <person name="Felde R.L."/>
            <person name="Korf I.F."/>
            <person name="Cutter A.D."/>
            <person name="Schartner C.M."/>
            <person name="Ralston E.J."/>
            <person name="Meyer B.J."/>
            <person name="Haag E.S."/>
        </authorList>
    </citation>
    <scope>NUCLEOTIDE SEQUENCE [LARGE SCALE GENOMIC DNA]</scope>
    <source>
        <strain evidence="8">JU1422</strain>
    </source>
</reference>
<evidence type="ECO:0000313" key="8">
    <source>
        <dbReference type="Proteomes" id="UP000230233"/>
    </source>
</evidence>
<dbReference type="PANTHER" id="PTHR21389:SF0">
    <property type="entry name" value="ETOPOSIDE-INDUCED PROTEIN 2.4 HOMOLOG"/>
    <property type="match status" value="1"/>
</dbReference>
<comment type="caution">
    <text evidence="7">The sequence shown here is derived from an EMBL/GenBank/DDBJ whole genome shotgun (WGS) entry which is preliminary data.</text>
</comment>
<name>A0A2G5UFE2_9PELO</name>
<keyword evidence="4 6" id="KW-1133">Transmembrane helix</keyword>
<keyword evidence="5 6" id="KW-0472">Membrane</keyword>
<keyword evidence="8" id="KW-1185">Reference proteome</keyword>
<dbReference type="PANTHER" id="PTHR21389">
    <property type="entry name" value="P53 INDUCED PROTEIN"/>
    <property type="match status" value="1"/>
</dbReference>
<proteinExistence type="inferred from homology"/>
<accession>A0A2G5UFE2</accession>
<dbReference type="GO" id="GO:0016236">
    <property type="term" value="P:macroautophagy"/>
    <property type="evidence" value="ECO:0007669"/>
    <property type="project" value="TreeGrafter"/>
</dbReference>
<evidence type="ECO:0008006" key="9">
    <source>
        <dbReference type="Google" id="ProtNLM"/>
    </source>
</evidence>
<evidence type="ECO:0000313" key="7">
    <source>
        <dbReference type="EMBL" id="PIC38272.1"/>
    </source>
</evidence>
<dbReference type="Proteomes" id="UP000230233">
    <property type="component" value="Chromosome III"/>
</dbReference>
<comment type="subcellular location">
    <subcellularLocation>
        <location evidence="1">Membrane</location>
        <topology evidence="1">Multi-pass membrane protein</topology>
    </subcellularLocation>
</comment>
<evidence type="ECO:0000256" key="6">
    <source>
        <dbReference type="SAM" id="Phobius"/>
    </source>
</evidence>
<evidence type="ECO:0000256" key="3">
    <source>
        <dbReference type="ARBA" id="ARBA00022692"/>
    </source>
</evidence>
<evidence type="ECO:0000256" key="2">
    <source>
        <dbReference type="ARBA" id="ARBA00010970"/>
    </source>
</evidence>
<dbReference type="EMBL" id="PDUG01000003">
    <property type="protein sequence ID" value="PIC38272.1"/>
    <property type="molecule type" value="Genomic_DNA"/>
</dbReference>
<feature type="transmembrane region" description="Helical" evidence="6">
    <location>
        <begin position="113"/>
        <end position="136"/>
    </location>
</feature>
<dbReference type="AlphaFoldDB" id="A0A2G5UFE2"/>
<dbReference type="OrthoDB" id="266518at2759"/>